<accession>A0AAD7T1X2</accession>
<sequence length="143" mass="16329">MLPNAAFQSGYIPAIPRGSHADTGRRKSLAKCRVIPGHRGSLAGLFRLKAVNRRSGPGKRRIPEIPAHMLDHRLLRARQRRVTRHPRPPPPPSRLCSPRNMASLDVGNRMPYGAYCKTDYCFILVVLMRLLVWNLVFTQVWWL</sequence>
<gene>
    <name evidence="3" type="ORF">AAFF_G00104430</name>
</gene>
<organism evidence="3 4">
    <name type="scientific">Aldrovandia affinis</name>
    <dbReference type="NCBI Taxonomy" id="143900"/>
    <lineage>
        <taxon>Eukaryota</taxon>
        <taxon>Metazoa</taxon>
        <taxon>Chordata</taxon>
        <taxon>Craniata</taxon>
        <taxon>Vertebrata</taxon>
        <taxon>Euteleostomi</taxon>
        <taxon>Actinopterygii</taxon>
        <taxon>Neopterygii</taxon>
        <taxon>Teleostei</taxon>
        <taxon>Notacanthiformes</taxon>
        <taxon>Halosauridae</taxon>
        <taxon>Aldrovandia</taxon>
    </lineage>
</organism>
<evidence type="ECO:0000313" key="4">
    <source>
        <dbReference type="Proteomes" id="UP001221898"/>
    </source>
</evidence>
<keyword evidence="2" id="KW-0812">Transmembrane</keyword>
<protein>
    <submittedName>
        <fullName evidence="3">Uncharacterized protein</fullName>
    </submittedName>
</protein>
<dbReference type="EMBL" id="JAINUG010000017">
    <property type="protein sequence ID" value="KAJ8412861.1"/>
    <property type="molecule type" value="Genomic_DNA"/>
</dbReference>
<keyword evidence="4" id="KW-1185">Reference proteome</keyword>
<name>A0AAD7T1X2_9TELE</name>
<dbReference type="AlphaFoldDB" id="A0AAD7T1X2"/>
<comment type="caution">
    <text evidence="3">The sequence shown here is derived from an EMBL/GenBank/DDBJ whole genome shotgun (WGS) entry which is preliminary data.</text>
</comment>
<keyword evidence="2" id="KW-1133">Transmembrane helix</keyword>
<dbReference type="Proteomes" id="UP001221898">
    <property type="component" value="Unassembled WGS sequence"/>
</dbReference>
<feature type="transmembrane region" description="Helical" evidence="2">
    <location>
        <begin position="120"/>
        <end position="142"/>
    </location>
</feature>
<evidence type="ECO:0000256" key="2">
    <source>
        <dbReference type="SAM" id="Phobius"/>
    </source>
</evidence>
<proteinExistence type="predicted"/>
<reference evidence="3" key="1">
    <citation type="journal article" date="2023" name="Science">
        <title>Genome structures resolve the early diversification of teleost fishes.</title>
        <authorList>
            <person name="Parey E."/>
            <person name="Louis A."/>
            <person name="Montfort J."/>
            <person name="Bouchez O."/>
            <person name="Roques C."/>
            <person name="Iampietro C."/>
            <person name="Lluch J."/>
            <person name="Castinel A."/>
            <person name="Donnadieu C."/>
            <person name="Desvignes T."/>
            <person name="Floi Bucao C."/>
            <person name="Jouanno E."/>
            <person name="Wen M."/>
            <person name="Mejri S."/>
            <person name="Dirks R."/>
            <person name="Jansen H."/>
            <person name="Henkel C."/>
            <person name="Chen W.J."/>
            <person name="Zahm M."/>
            <person name="Cabau C."/>
            <person name="Klopp C."/>
            <person name="Thompson A.W."/>
            <person name="Robinson-Rechavi M."/>
            <person name="Braasch I."/>
            <person name="Lecointre G."/>
            <person name="Bobe J."/>
            <person name="Postlethwait J.H."/>
            <person name="Berthelot C."/>
            <person name="Roest Crollius H."/>
            <person name="Guiguen Y."/>
        </authorList>
    </citation>
    <scope>NUCLEOTIDE SEQUENCE</scope>
    <source>
        <strain evidence="3">NC1722</strain>
    </source>
</reference>
<feature type="region of interest" description="Disordered" evidence="1">
    <location>
        <begin position="1"/>
        <end position="25"/>
    </location>
</feature>
<evidence type="ECO:0000313" key="3">
    <source>
        <dbReference type="EMBL" id="KAJ8412861.1"/>
    </source>
</evidence>
<evidence type="ECO:0000256" key="1">
    <source>
        <dbReference type="SAM" id="MobiDB-lite"/>
    </source>
</evidence>
<keyword evidence="2" id="KW-0472">Membrane</keyword>